<comment type="caution">
    <text evidence="1">The sequence shown here is derived from an EMBL/GenBank/DDBJ whole genome shotgun (WGS) entry which is preliminary data.</text>
</comment>
<reference evidence="1 2" key="1">
    <citation type="submission" date="2013-01" db="EMBL/GenBank/DDBJ databases">
        <authorList>
            <person name="Harkins D.M."/>
            <person name="Durkin A.S."/>
            <person name="Brinkac L.M."/>
            <person name="Haft D.H."/>
            <person name="Selengut J.D."/>
            <person name="Sanka R."/>
            <person name="DePew J."/>
            <person name="Purushe J."/>
            <person name="Hartskeerl R.A."/>
            <person name="Ahmed A."/>
            <person name="van der Linden H."/>
            <person name="Goris M.G.A."/>
            <person name="Vinetz J.M."/>
            <person name="Sutton G.G."/>
            <person name="Nierman W.C."/>
            <person name="Fouts D.E."/>
        </authorList>
    </citation>
    <scope>NUCLEOTIDE SEQUENCE [LARGE SCALE GENOMIC DNA]</scope>
    <source>
        <strain evidence="1 2">MAVJ 401</strain>
    </source>
</reference>
<dbReference type="AlphaFoldDB" id="M6K235"/>
<proteinExistence type="predicted"/>
<sequence>MEQKHFWEQTITVPEELKRPFVDWLSFTVEYTDEVGLGLNRYLAN</sequence>
<evidence type="ECO:0000313" key="1">
    <source>
        <dbReference type="EMBL" id="EMN21842.1"/>
    </source>
</evidence>
<dbReference type="EMBL" id="AHMU02000048">
    <property type="protein sequence ID" value="EMN21842.1"/>
    <property type="molecule type" value="Genomic_DNA"/>
</dbReference>
<name>M6K235_9LEPT</name>
<accession>M6K235</accession>
<gene>
    <name evidence="1" type="ORF">LEP1GSC063_3250</name>
</gene>
<evidence type="ECO:0000313" key="2">
    <source>
        <dbReference type="Proteomes" id="UP000012106"/>
    </source>
</evidence>
<protein>
    <submittedName>
        <fullName evidence="1">Uncharacterized protein</fullName>
    </submittedName>
</protein>
<organism evidence="1 2">
    <name type="scientific">Leptospira santarosai serovar Arenal str. MAVJ 401</name>
    <dbReference type="NCBI Taxonomy" id="1049976"/>
    <lineage>
        <taxon>Bacteria</taxon>
        <taxon>Pseudomonadati</taxon>
        <taxon>Spirochaetota</taxon>
        <taxon>Spirochaetia</taxon>
        <taxon>Leptospirales</taxon>
        <taxon>Leptospiraceae</taxon>
        <taxon>Leptospira</taxon>
    </lineage>
</organism>
<dbReference type="Proteomes" id="UP000012106">
    <property type="component" value="Unassembled WGS sequence"/>
</dbReference>